<dbReference type="GO" id="GO:0006313">
    <property type="term" value="P:DNA transposition"/>
    <property type="evidence" value="ECO:0007669"/>
    <property type="project" value="InterPro"/>
</dbReference>
<keyword evidence="5" id="KW-0233">DNA recombination</keyword>
<dbReference type="InterPro" id="IPR025246">
    <property type="entry name" value="IS30-like_HTH"/>
</dbReference>
<organism evidence="8">
    <name type="scientific">Escherichia coli</name>
    <dbReference type="NCBI Taxonomy" id="562"/>
    <lineage>
        <taxon>Bacteria</taxon>
        <taxon>Pseudomonadati</taxon>
        <taxon>Pseudomonadota</taxon>
        <taxon>Gammaproteobacteria</taxon>
        <taxon>Enterobacterales</taxon>
        <taxon>Enterobacteriaceae</taxon>
        <taxon>Escherichia</taxon>
    </lineage>
</organism>
<dbReference type="SUPFAM" id="SSF46689">
    <property type="entry name" value="Homeodomain-like"/>
    <property type="match status" value="1"/>
</dbReference>
<feature type="compositionally biased region" description="Basic residues" evidence="6">
    <location>
        <begin position="134"/>
        <end position="154"/>
    </location>
</feature>
<dbReference type="InterPro" id="IPR009057">
    <property type="entry name" value="Homeodomain-like_sf"/>
</dbReference>
<dbReference type="SUPFAM" id="SSF53098">
    <property type="entry name" value="Ribonuclease H-like"/>
    <property type="match status" value="1"/>
</dbReference>
<keyword evidence="4" id="KW-0238">DNA-binding</keyword>
<keyword evidence="3" id="KW-0815">Transposition</keyword>
<sequence>MMSTSYRHLTINEREKIMILLAQGKKQAEIAKALGRSSSTISRELKRHALESYSATNAQNSYLKHRQNSKAQRKLEQPEYFNLVQEKFLTENWSPEQISARLKLEKSELSISYSTIYRGIYSGLFDIGERKASRKLRHKGKTRHTKNHHEKRGKIQISNHLNDRPISAQNRSRFGHWEADTVLGKAGGACLLTLTERKSRFELVKKIPAKKAEAVQKAMIELLDSHILRSITPDRGKEFAQHRLVTEALGVEFYFPEPHQPWTRGTNENTNGLLREYFPKHQDINQWSEVDIQQVINKLNLRPRKCLGWKTPYEVYFKAFLFKRKPGYKAHYRFTRALISIALRNIQLFNMQLTAVSGRGIKNIATCQASNVIAAARSDHQGTGKPVE</sequence>
<evidence type="ECO:0000256" key="4">
    <source>
        <dbReference type="ARBA" id="ARBA00023125"/>
    </source>
</evidence>
<dbReference type="PANTHER" id="PTHR10948:SF23">
    <property type="entry name" value="TRANSPOSASE INSI FOR INSERTION SEQUENCE ELEMENT IS30A-RELATED"/>
    <property type="match status" value="1"/>
</dbReference>
<evidence type="ECO:0000256" key="6">
    <source>
        <dbReference type="SAM" id="MobiDB-lite"/>
    </source>
</evidence>
<dbReference type="InterPro" id="IPR012337">
    <property type="entry name" value="RNaseH-like_sf"/>
</dbReference>
<dbReference type="GO" id="GO:0005829">
    <property type="term" value="C:cytosol"/>
    <property type="evidence" value="ECO:0007669"/>
    <property type="project" value="TreeGrafter"/>
</dbReference>
<dbReference type="Gene3D" id="1.10.10.60">
    <property type="entry name" value="Homeodomain-like"/>
    <property type="match status" value="1"/>
</dbReference>
<dbReference type="InterPro" id="IPR053392">
    <property type="entry name" value="Transposase_IS30-like"/>
</dbReference>
<evidence type="ECO:0000256" key="2">
    <source>
        <dbReference type="ARBA" id="ARBA00006363"/>
    </source>
</evidence>
<dbReference type="EMBL" id="KX129782">
    <property type="protein sequence ID" value="ANR95470.1"/>
    <property type="molecule type" value="Genomic_DNA"/>
</dbReference>
<dbReference type="GO" id="GO:0004803">
    <property type="term" value="F:transposase activity"/>
    <property type="evidence" value="ECO:0007669"/>
    <property type="project" value="InterPro"/>
</dbReference>
<dbReference type="InterPro" id="IPR036397">
    <property type="entry name" value="RNaseH_sf"/>
</dbReference>
<dbReference type="InterPro" id="IPR051917">
    <property type="entry name" value="Transposase-Integrase"/>
</dbReference>
<geneLocation type="plasmid" evidence="8">
    <name>pS38</name>
</geneLocation>
<dbReference type="PROSITE" id="PS50994">
    <property type="entry name" value="INTEGRASE"/>
    <property type="match status" value="1"/>
</dbReference>
<dbReference type="GO" id="GO:0015074">
    <property type="term" value="P:DNA integration"/>
    <property type="evidence" value="ECO:0007669"/>
    <property type="project" value="InterPro"/>
</dbReference>
<dbReference type="PROSITE" id="PS01043">
    <property type="entry name" value="TRANSPOSASE_IS30"/>
    <property type="match status" value="1"/>
</dbReference>
<evidence type="ECO:0000313" key="8">
    <source>
        <dbReference type="EMBL" id="ANR95470.1"/>
    </source>
</evidence>
<dbReference type="PANTHER" id="PTHR10948">
    <property type="entry name" value="TRANSPOSASE"/>
    <property type="match status" value="1"/>
</dbReference>
<evidence type="ECO:0000256" key="3">
    <source>
        <dbReference type="ARBA" id="ARBA00022578"/>
    </source>
</evidence>
<dbReference type="InterPro" id="IPR001584">
    <property type="entry name" value="Integrase_cat-core"/>
</dbReference>
<dbReference type="Gene3D" id="3.30.420.10">
    <property type="entry name" value="Ribonuclease H-like superfamily/Ribonuclease H"/>
    <property type="match status" value="1"/>
</dbReference>
<comment type="function">
    <text evidence="1">Required for the transposition of the insertion element.</text>
</comment>
<dbReference type="NCBIfam" id="NF033563">
    <property type="entry name" value="transpos_IS30"/>
    <property type="match status" value="1"/>
</dbReference>
<dbReference type="GO" id="GO:0003677">
    <property type="term" value="F:DNA binding"/>
    <property type="evidence" value="ECO:0007669"/>
    <property type="project" value="UniProtKB-KW"/>
</dbReference>
<evidence type="ECO:0000256" key="1">
    <source>
        <dbReference type="ARBA" id="ARBA00002190"/>
    </source>
</evidence>
<feature type="region of interest" description="Disordered" evidence="6">
    <location>
        <begin position="134"/>
        <end position="161"/>
    </location>
</feature>
<dbReference type="InterPro" id="IPR001598">
    <property type="entry name" value="Transposase_IS30_CS"/>
</dbReference>
<dbReference type="AlphaFoldDB" id="A0A1B1IKA1"/>
<dbReference type="Pfam" id="PF13936">
    <property type="entry name" value="HTH_38"/>
    <property type="match status" value="1"/>
</dbReference>
<evidence type="ECO:0000256" key="5">
    <source>
        <dbReference type="ARBA" id="ARBA00023172"/>
    </source>
</evidence>
<accession>A0A1B1IKA1</accession>
<evidence type="ECO:0000259" key="7">
    <source>
        <dbReference type="PROSITE" id="PS50994"/>
    </source>
</evidence>
<reference evidence="8" key="1">
    <citation type="journal article" date="2016" name="Antimicrob. Agents Chemother.">
        <title>Full-length nucleotide sequences of mcr-1 harboring plasmids isolated from extended-spectrum beta-lactamase (ESBL)- producing Escherichia coli of different origins.</title>
        <authorList>
            <person name="Zurfluh K."/>
            <person name="Klumpp J."/>
            <person name="Nuesch-Inderbinen M."/>
            <person name="Stephan R."/>
        </authorList>
    </citation>
    <scope>NUCLEOTIDE SEQUENCE</scope>
    <source>
        <strain evidence="8">S38</strain>
        <plasmid evidence="8">pS38</plasmid>
    </source>
</reference>
<comment type="similarity">
    <text evidence="2">Belongs to the transposase IS30 family.</text>
</comment>
<name>A0A1B1IKA1_ECOLX</name>
<protein>
    <submittedName>
        <fullName evidence="8">ISApl1</fullName>
    </submittedName>
</protein>
<proteinExistence type="inferred from homology"/>
<keyword evidence="8" id="KW-0614">Plasmid</keyword>
<feature type="domain" description="Integrase catalytic" evidence="7">
    <location>
        <begin position="161"/>
        <end position="320"/>
    </location>
</feature>